<accession>A0ACC0V8V0</accession>
<comment type="caution">
    <text evidence="1">The sequence shown here is derived from an EMBL/GenBank/DDBJ whole genome shotgun (WGS) entry which is preliminary data.</text>
</comment>
<dbReference type="Proteomes" id="UP001163324">
    <property type="component" value="Chromosome 2"/>
</dbReference>
<proteinExistence type="predicted"/>
<protein>
    <submittedName>
        <fullName evidence="1">Uncharacterized protein</fullName>
    </submittedName>
</protein>
<keyword evidence="2" id="KW-1185">Reference proteome</keyword>
<gene>
    <name evidence="1" type="ORF">N3K66_002189</name>
</gene>
<dbReference type="EMBL" id="CM047941">
    <property type="protein sequence ID" value="KAI9902837.1"/>
    <property type="molecule type" value="Genomic_DNA"/>
</dbReference>
<evidence type="ECO:0000313" key="1">
    <source>
        <dbReference type="EMBL" id="KAI9902837.1"/>
    </source>
</evidence>
<name>A0ACC0V8V0_9HYPO</name>
<evidence type="ECO:0000313" key="2">
    <source>
        <dbReference type="Proteomes" id="UP001163324"/>
    </source>
</evidence>
<reference evidence="1" key="1">
    <citation type="submission" date="2022-10" db="EMBL/GenBank/DDBJ databases">
        <title>Complete Genome of Trichothecium roseum strain YXFP-22015, a Plant Pathogen Isolated from Citrus.</title>
        <authorList>
            <person name="Wang Y."/>
            <person name="Zhu L."/>
        </authorList>
    </citation>
    <scope>NUCLEOTIDE SEQUENCE</scope>
    <source>
        <strain evidence="1">YXFP-22015</strain>
    </source>
</reference>
<organism evidence="1 2">
    <name type="scientific">Trichothecium roseum</name>
    <dbReference type="NCBI Taxonomy" id="47278"/>
    <lineage>
        <taxon>Eukaryota</taxon>
        <taxon>Fungi</taxon>
        <taxon>Dikarya</taxon>
        <taxon>Ascomycota</taxon>
        <taxon>Pezizomycotina</taxon>
        <taxon>Sordariomycetes</taxon>
        <taxon>Hypocreomycetidae</taxon>
        <taxon>Hypocreales</taxon>
        <taxon>Hypocreales incertae sedis</taxon>
        <taxon>Trichothecium</taxon>
    </lineage>
</organism>
<sequence>MVFPGLLSSGDRTPSNRSKSSVASASAPAPQPDLQLPEYIHDAAQLPCVPPERPDLRDLNTSLEALAAVFPDVQIEVFRELLSNFDGESRLALVADALLKNGATWIKGRWKVAAKDATATTTTTTTTTTAMTVTQQQQREQVEAATRDDGGHYQVPRVPRSEAFRSAEYKQAARALAWHEFKGLSRSTINAVLAESNFSYLEARQTLVSLSSKSWRFTLSNFILRRKAVVAATGEAEHHPLIVWRTSGHHGAPAGASSYPSIRATGNAELDRELYERLIAPLRARDARDRTDRDHDMAVRLNSEEAEAADATHECACCFTSGPFEEFTHCNQEGHMICFRCVQHSIKEAVFGQGWLASINPETGTLRCMAVQGDGCSGLIPSDHIHRAMGEAKEGPKILLKLEQRLAEHSLLGSNMPLVRCPFCSYAEIDEIYVPPGRERLRLKTDSIIKIVCLVILLGTVPLLYSVIALSSLACLVVSSRQTFGDYLGSEWRAAIARHRRQHRGLKFTCLGPGCGQSSCLSCSKAWADVHVCHESSLVALRTQVEQAMSMAIKRVCPRCNTSFVKNAGCNKLTCPCGYKMCYVCRADLTTDGYRHFCDHFRPDGDPRPCAECDRCNLWESEDTDAVLREARDEAERRWKAEEKRDLSGSEKAFLETGVATKAGGGAAGSRGGSGGNLGAVLRRGRLPTVGQLFDVFIESMFV</sequence>